<dbReference type="Proteomes" id="UP000294616">
    <property type="component" value="Unassembled WGS sequence"/>
</dbReference>
<reference evidence="1 2" key="1">
    <citation type="submission" date="2019-03" db="EMBL/GenBank/DDBJ databases">
        <title>Genomic Encyclopedia of Archaeal and Bacterial Type Strains, Phase II (KMG-II): from individual species to whole genera.</title>
        <authorList>
            <person name="Goeker M."/>
        </authorList>
    </citation>
    <scope>NUCLEOTIDE SEQUENCE [LARGE SCALE GENOMIC DNA]</scope>
    <source>
        <strain evidence="1 2">DSM 22554</strain>
    </source>
</reference>
<keyword evidence="2" id="KW-1185">Reference proteome</keyword>
<sequence length="226" mass="25343">MKTMNSFKSAIAPKIRVVISGILFGSAIISMNCFVQTPALAGVIAQGDSQQSKTVPLEMFAGYYQLPDNASFIQFELKDNVLFAQWNNKEYQLIQINETNFESKEEGHKVEFLKDSSGQFTSAKILDKIVTVKVEFDPKIVKPLSAAQLKGLEGTYSLQNNSFKINIRSSANGLILKQLWDNKEIAFTPRSETFFLNEDGTFPLTFLLSDGEATQVTCFEKDVWLK</sequence>
<gene>
    <name evidence="1" type="ORF">C8N28_2637</name>
</gene>
<name>A0A4R1LUN9_9SPHI</name>
<proteinExistence type="predicted"/>
<comment type="caution">
    <text evidence="1">The sequence shown here is derived from an EMBL/GenBank/DDBJ whole genome shotgun (WGS) entry which is preliminary data.</text>
</comment>
<evidence type="ECO:0000313" key="1">
    <source>
        <dbReference type="EMBL" id="TCK80883.1"/>
    </source>
</evidence>
<dbReference type="EMBL" id="SMGO01000003">
    <property type="protein sequence ID" value="TCK80883.1"/>
    <property type="molecule type" value="Genomic_DNA"/>
</dbReference>
<dbReference type="OrthoDB" id="678622at2"/>
<dbReference type="RefSeq" id="WP_132225597.1">
    <property type="nucleotide sequence ID" value="NZ_SMGO01000003.1"/>
</dbReference>
<protein>
    <submittedName>
        <fullName evidence="1">Uncharacterized protein</fullName>
    </submittedName>
</protein>
<evidence type="ECO:0000313" key="2">
    <source>
        <dbReference type="Proteomes" id="UP000294616"/>
    </source>
</evidence>
<dbReference type="AlphaFoldDB" id="A0A4R1LUN9"/>
<organism evidence="1 2">
    <name type="scientific">Albibacterium bauzanense</name>
    <dbReference type="NCBI Taxonomy" id="653929"/>
    <lineage>
        <taxon>Bacteria</taxon>
        <taxon>Pseudomonadati</taxon>
        <taxon>Bacteroidota</taxon>
        <taxon>Sphingobacteriia</taxon>
        <taxon>Sphingobacteriales</taxon>
        <taxon>Sphingobacteriaceae</taxon>
        <taxon>Albibacterium</taxon>
    </lineage>
</organism>
<accession>A0A4R1LUN9</accession>